<keyword evidence="3" id="KW-1185">Reference proteome</keyword>
<proteinExistence type="predicted"/>
<dbReference type="EMBL" id="CP003989">
    <property type="protein sequence ID" value="AGA32266.1"/>
    <property type="molecule type" value="Genomic_DNA"/>
</dbReference>
<protein>
    <submittedName>
        <fullName evidence="2">Uncharacterized protein</fullName>
    </submittedName>
</protein>
<dbReference type="Proteomes" id="UP000010809">
    <property type="component" value="Chromosome"/>
</dbReference>
<dbReference type="STRING" id="1255043.TVNIR_0564"/>
<feature type="region of interest" description="Disordered" evidence="1">
    <location>
        <begin position="25"/>
        <end position="45"/>
    </location>
</feature>
<accession>L0DV69</accession>
<evidence type="ECO:0000313" key="3">
    <source>
        <dbReference type="Proteomes" id="UP000010809"/>
    </source>
</evidence>
<gene>
    <name evidence="2" type="ordered locus">TVNIR_0564</name>
</gene>
<dbReference type="KEGG" id="tni:TVNIR_0564"/>
<dbReference type="AlphaFoldDB" id="L0DV69"/>
<dbReference type="PATRIC" id="fig|1255043.3.peg.569"/>
<evidence type="ECO:0000256" key="1">
    <source>
        <dbReference type="SAM" id="MobiDB-lite"/>
    </source>
</evidence>
<name>L0DV69_THIND</name>
<sequence length="45" mass="4880">MRHARISLAPTSGSFTLTIIAMPAHAFPGGGNGEARSRADRRWQE</sequence>
<reference evidence="2" key="1">
    <citation type="submission" date="2015-12" db="EMBL/GenBank/DDBJ databases">
        <authorList>
            <person name="Tikhonova T.V."/>
            <person name="Pavlov A.R."/>
            <person name="Beletsky A.V."/>
            <person name="Mardanov A.V."/>
            <person name="Sorokin D.Y."/>
            <person name="Ravin N.V."/>
            <person name="Popov V.O."/>
        </authorList>
    </citation>
    <scope>NUCLEOTIDE SEQUENCE</scope>
    <source>
        <strain evidence="2">DSM 14787</strain>
    </source>
</reference>
<evidence type="ECO:0000313" key="2">
    <source>
        <dbReference type="EMBL" id="AGA32266.1"/>
    </source>
</evidence>
<dbReference type="HOGENOM" id="CLU_3206411_0_0_6"/>
<organism evidence="2 3">
    <name type="scientific">Thioalkalivibrio nitratireducens (strain DSM 14787 / UNIQEM 213 / ALEN2)</name>
    <dbReference type="NCBI Taxonomy" id="1255043"/>
    <lineage>
        <taxon>Bacteria</taxon>
        <taxon>Pseudomonadati</taxon>
        <taxon>Pseudomonadota</taxon>
        <taxon>Gammaproteobacteria</taxon>
        <taxon>Chromatiales</taxon>
        <taxon>Ectothiorhodospiraceae</taxon>
        <taxon>Thioalkalivibrio</taxon>
    </lineage>
</organism>
<feature type="compositionally biased region" description="Basic and acidic residues" evidence="1">
    <location>
        <begin position="35"/>
        <end position="45"/>
    </location>
</feature>